<comment type="caution">
    <text evidence="1">The sequence shown here is derived from an EMBL/GenBank/DDBJ whole genome shotgun (WGS) entry which is preliminary data.</text>
</comment>
<dbReference type="Proteomes" id="UP001362100">
    <property type="component" value="Unassembled WGS sequence"/>
</dbReference>
<protein>
    <submittedName>
        <fullName evidence="1">Polysaccharide deacetylase</fullName>
    </submittedName>
</protein>
<evidence type="ECO:0000313" key="2">
    <source>
        <dbReference type="Proteomes" id="UP001362100"/>
    </source>
</evidence>
<dbReference type="InterPro" id="IPR011330">
    <property type="entry name" value="Glyco_hydro/deAcase_b/a-brl"/>
</dbReference>
<organism evidence="1 2">
    <name type="scientific">Pantoea nemavictus</name>
    <dbReference type="NCBI Taxonomy" id="2726955"/>
    <lineage>
        <taxon>Bacteria</taxon>
        <taxon>Pseudomonadati</taxon>
        <taxon>Pseudomonadota</taxon>
        <taxon>Gammaproteobacteria</taxon>
        <taxon>Enterobacterales</taxon>
        <taxon>Erwiniaceae</taxon>
        <taxon>Pantoea</taxon>
    </lineage>
</organism>
<sequence length="312" mass="35041">MSSPQIMWNIASHQRYAYSSIEHQVLPVWPQGKGLALYIAMNLEHFAFGMPEGAKLSQGANRLDVLNYAWRDYGNRVGGWYLADLFAELGIPPAVIANTSILDYCPQLLDRWVSLPGSELIGHGHTNSQRQGELSREDEYALIARCQQRLSAYQQRPVAGWLSPWISESHDTPDLLRQNGFSYTLNWAHDDRPVALQTSHGDLLSVPYPQEINDIPTIIPNGTSIETFCSMIESQFIEMKQRAEQRPQVMGIALHPYIVGQPFRLHHLRQTLQKIIAQCEDVWLTTPGAIAAHSLNISATANTLATGEQVCR</sequence>
<name>A0ABU8Q072_9GAMM</name>
<gene>
    <name evidence="1" type="ORF">WH298_20445</name>
</gene>
<dbReference type="SUPFAM" id="SSF88713">
    <property type="entry name" value="Glycoside hydrolase/deacetylase"/>
    <property type="match status" value="1"/>
</dbReference>
<dbReference type="EMBL" id="JBBGZW010000002">
    <property type="protein sequence ID" value="MEJ5047559.1"/>
    <property type="molecule type" value="Genomic_DNA"/>
</dbReference>
<dbReference type="PANTHER" id="PTHR43123:SF4">
    <property type="entry name" value="POLYSACCHARIDE DEACETYLASE"/>
    <property type="match status" value="1"/>
</dbReference>
<proteinExistence type="predicted"/>
<keyword evidence="2" id="KW-1185">Reference proteome</keyword>
<dbReference type="Gene3D" id="3.20.20.370">
    <property type="entry name" value="Glycoside hydrolase/deacetylase"/>
    <property type="match status" value="1"/>
</dbReference>
<accession>A0ABU8Q072</accession>
<reference evidence="1 2" key="1">
    <citation type="submission" date="2023-12" db="EMBL/GenBank/DDBJ databases">
        <title>Gut-associated functions are favored during microbiome assembly across C. elegans life.</title>
        <authorList>
            <person name="Zimmermann J."/>
        </authorList>
    </citation>
    <scope>NUCLEOTIDE SEQUENCE [LARGE SCALE GENOMIC DNA]</scope>
    <source>
        <strain evidence="1 2">BIGb0393</strain>
    </source>
</reference>
<dbReference type="RefSeq" id="WP_180823833.1">
    <property type="nucleotide sequence ID" value="NZ_JACAWY010000002.1"/>
</dbReference>
<dbReference type="PANTHER" id="PTHR43123">
    <property type="entry name" value="POLYSACCHARIDE DEACETYLASE-RELATED"/>
    <property type="match status" value="1"/>
</dbReference>
<evidence type="ECO:0000313" key="1">
    <source>
        <dbReference type="EMBL" id="MEJ5047559.1"/>
    </source>
</evidence>